<feature type="transmembrane region" description="Helical" evidence="1">
    <location>
        <begin position="310"/>
        <end position="328"/>
    </location>
</feature>
<name>D7D9A8_STAHD</name>
<dbReference type="Proteomes" id="UP000002573">
    <property type="component" value="Chromosome"/>
</dbReference>
<feature type="transmembrane region" description="Helical" evidence="1">
    <location>
        <begin position="58"/>
        <end position="82"/>
    </location>
</feature>
<dbReference type="eggNOG" id="arCOG02900">
    <property type="taxonomic scope" value="Archaea"/>
</dbReference>
<dbReference type="STRING" id="591019.Shell_1256"/>
<dbReference type="PROSITE" id="PS50234">
    <property type="entry name" value="VWFA"/>
    <property type="match status" value="1"/>
</dbReference>
<gene>
    <name evidence="3" type="ordered locus">Shell_1256</name>
</gene>
<protein>
    <submittedName>
        <fullName evidence="3">von Willebrand factor type A</fullName>
    </submittedName>
</protein>
<dbReference type="AlphaFoldDB" id="D7D9A8"/>
<dbReference type="OrthoDB" id="64524at2157"/>
<keyword evidence="1" id="KW-1133">Transmembrane helix</keyword>
<dbReference type="CDD" id="cd00198">
    <property type="entry name" value="vWFA"/>
    <property type="match status" value="1"/>
</dbReference>
<keyword evidence="4" id="KW-1185">Reference proteome</keyword>
<reference evidence="3 4" key="2">
    <citation type="journal article" date="2011" name="Stand. Genomic Sci.">
        <title>Complete genome sequence of Staphylothermus hellenicus P8.</title>
        <authorList>
            <person name="Anderson I."/>
            <person name="Wirth R."/>
            <person name="Lucas S."/>
            <person name="Copeland A."/>
            <person name="Lapidus A."/>
            <person name="Cheng J.F."/>
            <person name="Goodwin L."/>
            <person name="Pitluck S."/>
            <person name="Davenport K."/>
            <person name="Detter J.C."/>
            <person name="Han C."/>
            <person name="Tapia R."/>
            <person name="Land M."/>
            <person name="Hauser L."/>
            <person name="Pati A."/>
            <person name="Mikhailova N."/>
            <person name="Woyke T."/>
            <person name="Klenk H.P."/>
            <person name="Kyrpides N."/>
            <person name="Ivanova N."/>
        </authorList>
    </citation>
    <scope>NUCLEOTIDE SEQUENCE [LARGE SCALE GENOMIC DNA]</scope>
    <source>
        <strain evidence="4">DSM 12710 / JCM 10830 / BK20S6-10-b1 / P8</strain>
    </source>
</reference>
<proteinExistence type="predicted"/>
<feature type="domain" description="VWFA" evidence="2">
    <location>
        <begin position="104"/>
        <end position="279"/>
    </location>
</feature>
<keyword evidence="1" id="KW-0472">Membrane</keyword>
<evidence type="ECO:0000256" key="1">
    <source>
        <dbReference type="SAM" id="Phobius"/>
    </source>
</evidence>
<sequence length="333" mass="38379">MVMLEYPIIIYIVPLILLSMYVLLRWGRRRVLGRIYSFNHPLTRYVSSYIRKQHDIKWYLNIALAIASIVLIMFSLALPYTIIPRYVKTTQTLEAKISLQRKPPVVIVLDTSGSMKGDKIITAINAVKKFIDQTIDYVLIGLITFNDHVRIAIPPTSDQELLYKKLGEIKAFGGTIYSKPLEIAYDWLVPFAEFNLSPTIIFVTDGLPYSQDAPLYREVVYKCARYNITIYPIFIETPGMSIYETMMAQQRLREIANITKGQFYNVKQTNSLINLFEKLAEKTVSKAGNYILTSNINYKIDVKNYVVEPYILAAFLVFFANMILRSLLYKSTL</sequence>
<dbReference type="InterPro" id="IPR036465">
    <property type="entry name" value="vWFA_dom_sf"/>
</dbReference>
<dbReference type="SUPFAM" id="SSF53300">
    <property type="entry name" value="vWA-like"/>
    <property type="match status" value="1"/>
</dbReference>
<dbReference type="SMART" id="SM00327">
    <property type="entry name" value="VWA"/>
    <property type="match status" value="1"/>
</dbReference>
<accession>D7D9A8</accession>
<dbReference type="InterPro" id="IPR002035">
    <property type="entry name" value="VWF_A"/>
</dbReference>
<organism evidence="3 4">
    <name type="scientific">Staphylothermus hellenicus (strain DSM 12710 / JCM 10830 / BK20S6-10-b1 / P8)</name>
    <dbReference type="NCBI Taxonomy" id="591019"/>
    <lineage>
        <taxon>Archaea</taxon>
        <taxon>Thermoproteota</taxon>
        <taxon>Thermoprotei</taxon>
        <taxon>Desulfurococcales</taxon>
        <taxon>Desulfurococcaceae</taxon>
        <taxon>Staphylothermus</taxon>
    </lineage>
</organism>
<reference evidence="4" key="1">
    <citation type="submission" date="2010-05" db="EMBL/GenBank/DDBJ databases">
        <title>Complete sequence of Staphylothermus hellenicus DSM 12710.</title>
        <authorList>
            <consortium name="US DOE Joint Genome Institute"/>
            <person name="Lucas S."/>
            <person name="Copeland A."/>
            <person name="Lapidus A."/>
            <person name="Cheng J.-F."/>
            <person name="Bruce D."/>
            <person name="Goodwin L."/>
            <person name="Pitluck S."/>
            <person name="Davenport K."/>
            <person name="Detter J.C."/>
            <person name="Han C."/>
            <person name="Tapia R."/>
            <person name="Larimer F."/>
            <person name="Land M."/>
            <person name="Hauser L."/>
            <person name="Kyrpides N."/>
            <person name="Mikhailova N."/>
            <person name="Anderson I.J."/>
            <person name="Woyke T."/>
        </authorList>
    </citation>
    <scope>NUCLEOTIDE SEQUENCE [LARGE SCALE GENOMIC DNA]</scope>
    <source>
        <strain evidence="4">DSM 12710 / JCM 10830 / BK20S6-10-b1 / P8</strain>
    </source>
</reference>
<dbReference type="HOGENOM" id="CLU_833196_0_0_2"/>
<evidence type="ECO:0000313" key="4">
    <source>
        <dbReference type="Proteomes" id="UP000002573"/>
    </source>
</evidence>
<feature type="transmembrane region" description="Helical" evidence="1">
    <location>
        <begin position="6"/>
        <end position="24"/>
    </location>
</feature>
<evidence type="ECO:0000259" key="2">
    <source>
        <dbReference type="PROSITE" id="PS50234"/>
    </source>
</evidence>
<dbReference type="Gene3D" id="3.40.50.410">
    <property type="entry name" value="von Willebrand factor, type A domain"/>
    <property type="match status" value="1"/>
</dbReference>
<dbReference type="Pfam" id="PF13519">
    <property type="entry name" value="VWA_2"/>
    <property type="match status" value="1"/>
</dbReference>
<dbReference type="KEGG" id="shc:Shell_1256"/>
<evidence type="ECO:0000313" key="3">
    <source>
        <dbReference type="EMBL" id="ADI32354.1"/>
    </source>
</evidence>
<dbReference type="EMBL" id="CP002051">
    <property type="protein sequence ID" value="ADI32354.1"/>
    <property type="molecule type" value="Genomic_DNA"/>
</dbReference>
<keyword evidence="1" id="KW-0812">Transmembrane</keyword>